<evidence type="ECO:0000313" key="3">
    <source>
        <dbReference type="Proteomes" id="UP000613840"/>
    </source>
</evidence>
<reference evidence="2" key="2">
    <citation type="submission" date="2020-09" db="EMBL/GenBank/DDBJ databases">
        <authorList>
            <person name="Sun Q."/>
            <person name="Zhou Y."/>
        </authorList>
    </citation>
    <scope>NUCLEOTIDE SEQUENCE</scope>
    <source>
        <strain evidence="2">CGMCC 4.7306</strain>
    </source>
</reference>
<evidence type="ECO:0000313" key="2">
    <source>
        <dbReference type="EMBL" id="GGL56100.1"/>
    </source>
</evidence>
<dbReference type="InterPro" id="IPR039261">
    <property type="entry name" value="FNR_nucleotide-bd"/>
</dbReference>
<evidence type="ECO:0000256" key="1">
    <source>
        <dbReference type="SAM" id="MobiDB-lite"/>
    </source>
</evidence>
<dbReference type="Gene3D" id="3.40.50.80">
    <property type="entry name" value="Nucleotide-binding domain of ferredoxin-NADP reductase (FNR) module"/>
    <property type="match status" value="1"/>
</dbReference>
<protein>
    <recommendedName>
        <fullName evidence="4">Siderophore-interacting protein</fullName>
    </recommendedName>
</protein>
<organism evidence="2 3">
    <name type="scientific">Microlunatus endophyticus</name>
    <dbReference type="NCBI Taxonomy" id="1716077"/>
    <lineage>
        <taxon>Bacteria</taxon>
        <taxon>Bacillati</taxon>
        <taxon>Actinomycetota</taxon>
        <taxon>Actinomycetes</taxon>
        <taxon>Propionibacteriales</taxon>
        <taxon>Propionibacteriaceae</taxon>
        <taxon>Microlunatus</taxon>
    </lineage>
</organism>
<reference evidence="2" key="1">
    <citation type="journal article" date="2014" name="Int. J. Syst. Evol. Microbiol.">
        <title>Complete genome sequence of Corynebacterium casei LMG S-19264T (=DSM 44701T), isolated from a smear-ripened cheese.</title>
        <authorList>
            <consortium name="US DOE Joint Genome Institute (JGI-PGF)"/>
            <person name="Walter F."/>
            <person name="Albersmeier A."/>
            <person name="Kalinowski J."/>
            <person name="Ruckert C."/>
        </authorList>
    </citation>
    <scope>NUCLEOTIDE SEQUENCE</scope>
    <source>
        <strain evidence="2">CGMCC 4.7306</strain>
    </source>
</reference>
<comment type="caution">
    <text evidence="2">The sequence shown here is derived from an EMBL/GenBank/DDBJ whole genome shotgun (WGS) entry which is preliminary data.</text>
</comment>
<dbReference type="EMBL" id="BMMZ01000002">
    <property type="protein sequence ID" value="GGL56100.1"/>
    <property type="molecule type" value="Genomic_DNA"/>
</dbReference>
<evidence type="ECO:0008006" key="4">
    <source>
        <dbReference type="Google" id="ProtNLM"/>
    </source>
</evidence>
<gene>
    <name evidence="2" type="ORF">GCM10011575_13120</name>
</gene>
<dbReference type="Proteomes" id="UP000613840">
    <property type="component" value="Unassembled WGS sequence"/>
</dbReference>
<keyword evidence="3" id="KW-1185">Reference proteome</keyword>
<dbReference type="AlphaFoldDB" id="A0A917S5J2"/>
<sequence length="147" mass="15802">MHVCIIGTAEDLNDITCLVRGLPADAYGQIFIMGTAPAHPDAFACPARISTNWLPGDHVAADRRLPAVLAAWAAEWMVGEPGDALRPVIWVGQHACHRIAEELSYFPDATFATIPAAATTDQPDPSYFEQSTPLISDPTPVREVHGS</sequence>
<feature type="region of interest" description="Disordered" evidence="1">
    <location>
        <begin position="120"/>
        <end position="147"/>
    </location>
</feature>
<name>A0A917S5J2_9ACTN</name>
<accession>A0A917S5J2</accession>
<proteinExistence type="predicted"/>